<gene>
    <name evidence="16" type="ORF">ID09_06125</name>
</gene>
<dbReference type="HOGENOM" id="CLU_008023_0_2_9"/>
<evidence type="ECO:0000256" key="14">
    <source>
        <dbReference type="RuleBase" id="RU361205"/>
    </source>
</evidence>
<evidence type="ECO:0000313" key="16">
    <source>
        <dbReference type="EMBL" id="AIG43621.1"/>
    </source>
</evidence>
<evidence type="ECO:0000256" key="2">
    <source>
        <dbReference type="ARBA" id="ARBA00001946"/>
    </source>
</evidence>
<dbReference type="RefSeq" id="WP_024381384.1">
    <property type="nucleotide sequence ID" value="NZ_ALLE01000002.1"/>
</dbReference>
<dbReference type="GO" id="GO:0005829">
    <property type="term" value="C:cytosol"/>
    <property type="evidence" value="ECO:0007669"/>
    <property type="project" value="TreeGrafter"/>
</dbReference>
<evidence type="ECO:0000256" key="8">
    <source>
        <dbReference type="ARBA" id="ARBA00022723"/>
    </source>
</evidence>
<organism evidence="16 17">
    <name type="scientific">Streptococcus suis 6407</name>
    <dbReference type="NCBI Taxonomy" id="1214179"/>
    <lineage>
        <taxon>Bacteria</taxon>
        <taxon>Bacillati</taxon>
        <taxon>Bacillota</taxon>
        <taxon>Bacilli</taxon>
        <taxon>Lactobacillales</taxon>
        <taxon>Streptococcaceae</taxon>
        <taxon>Streptococcus</taxon>
    </lineage>
</organism>
<evidence type="ECO:0000256" key="3">
    <source>
        <dbReference type="ARBA" id="ARBA00004763"/>
    </source>
</evidence>
<evidence type="ECO:0000259" key="15">
    <source>
        <dbReference type="PROSITE" id="PS50972"/>
    </source>
</evidence>
<dbReference type="PROSITE" id="PS50972">
    <property type="entry name" value="PTERIN_BINDING"/>
    <property type="match status" value="1"/>
</dbReference>
<dbReference type="EMBL" id="CP008921">
    <property type="protein sequence ID" value="AIG43621.1"/>
    <property type="molecule type" value="Genomic_DNA"/>
</dbReference>
<dbReference type="EC" id="2.5.1.15" evidence="5 14"/>
<comment type="pathway">
    <text evidence="3 14">Cofactor biosynthesis; tetrahydrofolate biosynthesis; 7,8-dihydrofolate from 2-amino-4-hydroxy-6-hydroxymethyl-7,8-dihydropteridine diphosphate and 4-aminobenzoate: step 1/2.</text>
</comment>
<keyword evidence="9 14" id="KW-0460">Magnesium</keyword>
<dbReference type="PANTHER" id="PTHR20941">
    <property type="entry name" value="FOLATE SYNTHESIS PROTEINS"/>
    <property type="match status" value="1"/>
</dbReference>
<dbReference type="InterPro" id="IPR000489">
    <property type="entry name" value="Pterin-binding_dom"/>
</dbReference>
<dbReference type="NCBIfam" id="TIGR01496">
    <property type="entry name" value="DHPS"/>
    <property type="match status" value="1"/>
</dbReference>
<dbReference type="AlphaFoldDB" id="A0A075SJQ2"/>
<keyword evidence="8 14" id="KW-0479">Metal-binding</keyword>
<evidence type="ECO:0000313" key="17">
    <source>
        <dbReference type="Proteomes" id="UP000028185"/>
    </source>
</evidence>
<keyword evidence="10 14" id="KW-0289">Folate biosynthesis</keyword>
<dbReference type="UniPathway" id="UPA00077">
    <property type="reaction ID" value="UER00156"/>
</dbReference>
<evidence type="ECO:0000256" key="13">
    <source>
        <dbReference type="ARBA" id="ARBA00065774"/>
    </source>
</evidence>
<comment type="catalytic activity">
    <reaction evidence="1">
        <text>(7,8-dihydropterin-6-yl)methyl diphosphate + 4-aminobenzoate = 7,8-dihydropteroate + diphosphate</text>
        <dbReference type="Rhea" id="RHEA:19949"/>
        <dbReference type="ChEBI" id="CHEBI:17836"/>
        <dbReference type="ChEBI" id="CHEBI:17839"/>
        <dbReference type="ChEBI" id="CHEBI:33019"/>
        <dbReference type="ChEBI" id="CHEBI:72950"/>
        <dbReference type="EC" id="2.5.1.15"/>
    </reaction>
</comment>
<name>A0A075SJQ2_STRSU</name>
<dbReference type="GO" id="GO:0046654">
    <property type="term" value="P:tetrahydrofolate biosynthetic process"/>
    <property type="evidence" value="ECO:0007669"/>
    <property type="project" value="UniProtKB-UniPathway"/>
</dbReference>
<keyword evidence="7 14" id="KW-0808">Transferase</keyword>
<evidence type="ECO:0000256" key="7">
    <source>
        <dbReference type="ARBA" id="ARBA00022679"/>
    </source>
</evidence>
<dbReference type="InterPro" id="IPR011005">
    <property type="entry name" value="Dihydropteroate_synth-like_sf"/>
</dbReference>
<dbReference type="PATRIC" id="fig|1214179.4.peg.1192"/>
<dbReference type="Proteomes" id="UP000028185">
    <property type="component" value="Chromosome"/>
</dbReference>
<dbReference type="GO" id="GO:0046872">
    <property type="term" value="F:metal ion binding"/>
    <property type="evidence" value="ECO:0007669"/>
    <property type="project" value="UniProtKB-KW"/>
</dbReference>
<protein>
    <recommendedName>
        <fullName evidence="6 14">Dihydropteroate synthase</fullName>
        <shortName evidence="14">DHPS</shortName>
        <ecNumber evidence="5 14">2.5.1.15</ecNumber>
    </recommendedName>
    <alternativeName>
        <fullName evidence="11 14">Dihydropteroate pyrophosphorylase</fullName>
    </alternativeName>
</protein>
<dbReference type="FunFam" id="3.20.20.20:FF:000006">
    <property type="entry name" value="Dihydropteroate synthase"/>
    <property type="match status" value="1"/>
</dbReference>
<dbReference type="InterPro" id="IPR006390">
    <property type="entry name" value="DHP_synth_dom"/>
</dbReference>
<proteinExistence type="inferred from homology"/>
<dbReference type="PANTHER" id="PTHR20941:SF1">
    <property type="entry name" value="FOLIC ACID SYNTHESIS PROTEIN FOL1"/>
    <property type="match status" value="1"/>
</dbReference>
<evidence type="ECO:0000256" key="1">
    <source>
        <dbReference type="ARBA" id="ARBA00000012"/>
    </source>
</evidence>
<dbReference type="GO" id="GO:0046656">
    <property type="term" value="P:folic acid biosynthetic process"/>
    <property type="evidence" value="ECO:0007669"/>
    <property type="project" value="UniProtKB-KW"/>
</dbReference>
<dbReference type="PROSITE" id="PS00793">
    <property type="entry name" value="DHPS_2"/>
    <property type="match status" value="1"/>
</dbReference>
<comment type="function">
    <text evidence="12 14">Catalyzes the condensation of para-aminobenzoate (pABA) with 6-hydroxymethyl-7,8-dihydropterin diphosphate (DHPt-PP) to form 7,8-dihydropteroate (H2Pte), the immediate precursor of folate derivatives.</text>
</comment>
<evidence type="ECO:0000256" key="12">
    <source>
        <dbReference type="ARBA" id="ARBA00053449"/>
    </source>
</evidence>
<evidence type="ECO:0000256" key="10">
    <source>
        <dbReference type="ARBA" id="ARBA00022909"/>
    </source>
</evidence>
<dbReference type="GO" id="GO:0004156">
    <property type="term" value="F:dihydropteroate synthase activity"/>
    <property type="evidence" value="ECO:0007669"/>
    <property type="project" value="UniProtKB-EC"/>
</dbReference>
<evidence type="ECO:0000256" key="9">
    <source>
        <dbReference type="ARBA" id="ARBA00022842"/>
    </source>
</evidence>
<dbReference type="Gene3D" id="3.20.20.20">
    <property type="entry name" value="Dihydropteroate synthase-like"/>
    <property type="match status" value="1"/>
</dbReference>
<evidence type="ECO:0000256" key="5">
    <source>
        <dbReference type="ARBA" id="ARBA00012458"/>
    </source>
</evidence>
<comment type="similarity">
    <text evidence="4 14">Belongs to the DHPS family.</text>
</comment>
<evidence type="ECO:0000256" key="11">
    <source>
        <dbReference type="ARBA" id="ARBA00030193"/>
    </source>
</evidence>
<dbReference type="SUPFAM" id="SSF51717">
    <property type="entry name" value="Dihydropteroate synthetase-like"/>
    <property type="match status" value="1"/>
</dbReference>
<comment type="subunit">
    <text evidence="13">Homodimer or homotrimer.</text>
</comment>
<dbReference type="Pfam" id="PF00809">
    <property type="entry name" value="Pterin_bind"/>
    <property type="match status" value="1"/>
</dbReference>
<feature type="domain" description="Pterin-binding" evidence="15">
    <location>
        <begin position="10"/>
        <end position="258"/>
    </location>
</feature>
<dbReference type="InterPro" id="IPR045031">
    <property type="entry name" value="DHP_synth-like"/>
</dbReference>
<accession>A0A075SJQ2</accession>
<evidence type="ECO:0000256" key="6">
    <source>
        <dbReference type="ARBA" id="ARBA00016919"/>
    </source>
</evidence>
<dbReference type="PROSITE" id="PS00792">
    <property type="entry name" value="DHPS_1"/>
    <property type="match status" value="1"/>
</dbReference>
<dbReference type="CDD" id="cd00739">
    <property type="entry name" value="DHPS"/>
    <property type="match status" value="1"/>
</dbReference>
<comment type="cofactor">
    <cofactor evidence="2 14">
        <name>Mg(2+)</name>
        <dbReference type="ChEBI" id="CHEBI:18420"/>
    </cofactor>
</comment>
<sequence>MSIEQLANQVTIMGILNVTPDSFSDGGHYNEVESALVQVKKLLAEGATVIDVGGESTRPGATFVSEEDEIARVVPIIRAIKENYDCLVSVDTYKTGTARAALEAGADILNDVWAGLYDGDMLALAAEYKVPIILMHNQKDESYADVVGEVKNFLAERAQAALDAGVSADQIWLDPGFGFSKNVQHNLDLLQGLEQITALGYPVLFGISRKRVVDYLLGGNSLPTDRDQATAALSAWAVQKGCKMVRVHNVAANRDIVKVWDQLTSGGQHG</sequence>
<evidence type="ECO:0000256" key="4">
    <source>
        <dbReference type="ARBA" id="ARBA00009503"/>
    </source>
</evidence>
<reference evidence="16 17" key="1">
    <citation type="journal article" date="2014" name="Genome Announc.">
        <title>Whole-Genome Sequence of Streptococcus suis Serotype 4 Reference Strain 6407.</title>
        <authorList>
            <person name="Wang K."/>
            <person name="Chen J."/>
            <person name="Yao H."/>
            <person name="Lu C."/>
        </authorList>
    </citation>
    <scope>NUCLEOTIDE SEQUENCE [LARGE SCALE GENOMIC DNA]</scope>
    <source>
        <strain evidence="16">6407</strain>
    </source>
</reference>